<feature type="active site" description="Proton acceptor; specific for L-alanine" evidence="5">
    <location>
        <position position="267"/>
    </location>
</feature>
<accession>A0A0A0IJF3</accession>
<dbReference type="GO" id="GO:0008784">
    <property type="term" value="F:alanine racemase activity"/>
    <property type="evidence" value="ECO:0007669"/>
    <property type="project" value="UniProtKB-UniRule"/>
</dbReference>
<comment type="similarity">
    <text evidence="5">Belongs to the alanine racemase family.</text>
</comment>
<sequence length="387" mass="43438">MFKHLRPVWAEINLDNLAFNMKEIKKISSSKEIIGIVKADAYGHGALDVAPTLIENGATGLAVAVINEGVELRRSGIECPIMVLGFTAPTLIDTLLRHDIEQTVFSLEYAKQLSEVAEKMHKKIKIHIAVDTGMGRIGFLPNKESVQDVKKISNLPNIEIKGIFTHFSTADESNKEYTYYQLKKFNEFYDELKKENVNIQTRHIANSAAIMELSETQFEGVRPGIILYGYYPSDQVDKSKLKLKPVMELKTNIVHIKKISSGQYISYGRKFKTERESVIATIPVGYADGYTRRLFNKAKVIINGQIAPIIGTICMDQCMIDITDIKGNVKIGDEVILMGQKNGIKIDANDIASMLGTINYEVVCMISKRVPRVYIKNGEVVKVRNYV</sequence>
<evidence type="ECO:0000313" key="9">
    <source>
        <dbReference type="EMBL" id="KGN00397.1"/>
    </source>
</evidence>
<dbReference type="GO" id="GO:0030170">
    <property type="term" value="F:pyridoxal phosphate binding"/>
    <property type="evidence" value="ECO:0007669"/>
    <property type="project" value="UniProtKB-UniRule"/>
</dbReference>
<dbReference type="SMART" id="SM01005">
    <property type="entry name" value="Ala_racemase_C"/>
    <property type="match status" value="1"/>
</dbReference>
<dbReference type="AlphaFoldDB" id="A0A0A0IJF3"/>
<evidence type="ECO:0000256" key="7">
    <source>
        <dbReference type="PIRSR" id="PIRSR600821-52"/>
    </source>
</evidence>
<dbReference type="Proteomes" id="UP000030014">
    <property type="component" value="Unassembled WGS sequence"/>
</dbReference>
<comment type="catalytic activity">
    <reaction evidence="1 5">
        <text>L-alanine = D-alanine</text>
        <dbReference type="Rhea" id="RHEA:20249"/>
        <dbReference type="ChEBI" id="CHEBI:57416"/>
        <dbReference type="ChEBI" id="CHEBI:57972"/>
        <dbReference type="EC" id="5.1.1.1"/>
    </reaction>
</comment>
<feature type="active site" description="Proton acceptor; specific for D-alanine" evidence="5">
    <location>
        <position position="38"/>
    </location>
</feature>
<comment type="caution">
    <text evidence="9">The sequence shown here is derived from an EMBL/GenBank/DDBJ whole genome shotgun (WGS) entry which is preliminary data.</text>
</comment>
<dbReference type="FunFam" id="3.20.20.10:FF:000002">
    <property type="entry name" value="Alanine racemase"/>
    <property type="match status" value="1"/>
</dbReference>
<name>A0A0A0IJF3_CLOBO</name>
<gene>
    <name evidence="9" type="ORF">Z955_03400</name>
</gene>
<evidence type="ECO:0000256" key="2">
    <source>
        <dbReference type="ARBA" id="ARBA00001933"/>
    </source>
</evidence>
<feature type="modified residue" description="N6-(pyridoxal phosphate)lysine" evidence="5 6">
    <location>
        <position position="38"/>
    </location>
</feature>
<dbReference type="FunFam" id="2.40.37.10:FF:000006">
    <property type="entry name" value="Alanine racemase"/>
    <property type="match status" value="1"/>
</dbReference>
<dbReference type="Gene3D" id="3.20.20.10">
    <property type="entry name" value="Alanine racemase"/>
    <property type="match status" value="1"/>
</dbReference>
<dbReference type="PRINTS" id="PR00992">
    <property type="entry name" value="ALARACEMASE"/>
</dbReference>
<keyword evidence="4 5" id="KW-0413">Isomerase</keyword>
<dbReference type="GO" id="GO:0030632">
    <property type="term" value="P:D-alanine biosynthetic process"/>
    <property type="evidence" value="ECO:0007669"/>
    <property type="project" value="UniProtKB-UniRule"/>
</dbReference>
<dbReference type="SUPFAM" id="SSF51419">
    <property type="entry name" value="PLP-binding barrel"/>
    <property type="match status" value="1"/>
</dbReference>
<dbReference type="SUPFAM" id="SSF50621">
    <property type="entry name" value="Alanine racemase C-terminal domain-like"/>
    <property type="match status" value="1"/>
</dbReference>
<keyword evidence="3 5" id="KW-0663">Pyridoxal phosphate</keyword>
<evidence type="ECO:0000259" key="8">
    <source>
        <dbReference type="SMART" id="SM01005"/>
    </source>
</evidence>
<evidence type="ECO:0000256" key="3">
    <source>
        <dbReference type="ARBA" id="ARBA00022898"/>
    </source>
</evidence>
<dbReference type="Pfam" id="PF00842">
    <property type="entry name" value="Ala_racemase_C"/>
    <property type="match status" value="1"/>
</dbReference>
<dbReference type="PANTHER" id="PTHR30511">
    <property type="entry name" value="ALANINE RACEMASE"/>
    <property type="match status" value="1"/>
</dbReference>
<dbReference type="RefSeq" id="WP_039257135.1">
    <property type="nucleotide sequence ID" value="NZ_JDRY01000021.1"/>
</dbReference>
<proteinExistence type="inferred from homology"/>
<comment type="cofactor">
    <cofactor evidence="2 5 6">
        <name>pyridoxal 5'-phosphate</name>
        <dbReference type="ChEBI" id="CHEBI:597326"/>
    </cofactor>
</comment>
<dbReference type="PROSITE" id="PS00395">
    <property type="entry name" value="ALANINE_RACEMASE"/>
    <property type="match status" value="1"/>
</dbReference>
<organism evidence="9 10">
    <name type="scientific">Clostridium botulinum C/D str. DC5</name>
    <dbReference type="NCBI Taxonomy" id="1443128"/>
    <lineage>
        <taxon>Bacteria</taxon>
        <taxon>Bacillati</taxon>
        <taxon>Bacillota</taxon>
        <taxon>Clostridia</taxon>
        <taxon>Eubacteriales</taxon>
        <taxon>Clostridiaceae</taxon>
        <taxon>Clostridium</taxon>
    </lineage>
</organism>
<evidence type="ECO:0000256" key="6">
    <source>
        <dbReference type="PIRSR" id="PIRSR600821-50"/>
    </source>
</evidence>
<dbReference type="InterPro" id="IPR009006">
    <property type="entry name" value="Ala_racemase/Decarboxylase_C"/>
</dbReference>
<protein>
    <recommendedName>
        <fullName evidence="5">Alanine racemase</fullName>
        <ecNumber evidence="5">5.1.1.1</ecNumber>
    </recommendedName>
</protein>
<dbReference type="NCBIfam" id="TIGR00492">
    <property type="entry name" value="alr"/>
    <property type="match status" value="1"/>
</dbReference>
<dbReference type="EMBL" id="JDRY01000021">
    <property type="protein sequence ID" value="KGN00397.1"/>
    <property type="molecule type" value="Genomic_DNA"/>
</dbReference>
<dbReference type="GO" id="GO:0009252">
    <property type="term" value="P:peptidoglycan biosynthetic process"/>
    <property type="evidence" value="ECO:0007669"/>
    <property type="project" value="TreeGrafter"/>
</dbReference>
<dbReference type="UniPathway" id="UPA00042">
    <property type="reaction ID" value="UER00497"/>
</dbReference>
<feature type="binding site" evidence="5 7">
    <location>
        <position position="136"/>
    </location>
    <ligand>
        <name>substrate</name>
    </ligand>
</feature>
<reference evidence="9 10" key="1">
    <citation type="submission" date="2014-01" db="EMBL/GenBank/DDBJ databases">
        <title>Plasmidome dynamics in the species complex Clostridium novyi sensu lato converts strains of independent lineages into distinctly different pathogens.</title>
        <authorList>
            <person name="Skarin H."/>
            <person name="Segerman B."/>
        </authorList>
    </citation>
    <scope>NUCLEOTIDE SEQUENCE [LARGE SCALE GENOMIC DNA]</scope>
    <source>
        <strain evidence="9 10">DC5</strain>
    </source>
</reference>
<feature type="domain" description="Alanine racemase C-terminal" evidence="8">
    <location>
        <begin position="246"/>
        <end position="375"/>
    </location>
</feature>
<evidence type="ECO:0000313" key="10">
    <source>
        <dbReference type="Proteomes" id="UP000030014"/>
    </source>
</evidence>
<evidence type="ECO:0000256" key="4">
    <source>
        <dbReference type="ARBA" id="ARBA00023235"/>
    </source>
</evidence>
<evidence type="ECO:0000256" key="5">
    <source>
        <dbReference type="HAMAP-Rule" id="MF_01201"/>
    </source>
</evidence>
<evidence type="ECO:0000256" key="1">
    <source>
        <dbReference type="ARBA" id="ARBA00000316"/>
    </source>
</evidence>
<comment type="function">
    <text evidence="5">Catalyzes the interconversion of L-alanine and D-alanine. May also act on other amino acids.</text>
</comment>
<dbReference type="EC" id="5.1.1.1" evidence="5"/>
<comment type="pathway">
    <text evidence="5">Amino-acid biosynthesis; D-alanine biosynthesis; D-alanine from L-alanine: step 1/1.</text>
</comment>
<dbReference type="Gene3D" id="2.40.37.10">
    <property type="entry name" value="Lyase, Ornithine Decarboxylase, Chain A, domain 1"/>
    <property type="match status" value="1"/>
</dbReference>
<feature type="binding site" evidence="5 7">
    <location>
        <position position="315"/>
    </location>
    <ligand>
        <name>substrate</name>
    </ligand>
</feature>
<dbReference type="Pfam" id="PF01168">
    <property type="entry name" value="Ala_racemase_N"/>
    <property type="match status" value="1"/>
</dbReference>
<dbReference type="PANTHER" id="PTHR30511:SF0">
    <property type="entry name" value="ALANINE RACEMASE, CATABOLIC-RELATED"/>
    <property type="match status" value="1"/>
</dbReference>
<dbReference type="InterPro" id="IPR011079">
    <property type="entry name" value="Ala_racemase_C"/>
</dbReference>
<dbReference type="CDD" id="cd00430">
    <property type="entry name" value="PLPDE_III_AR"/>
    <property type="match status" value="1"/>
</dbReference>
<dbReference type="InterPro" id="IPR000821">
    <property type="entry name" value="Ala_racemase"/>
</dbReference>
<dbReference type="HAMAP" id="MF_01201">
    <property type="entry name" value="Ala_racemase"/>
    <property type="match status" value="1"/>
</dbReference>
<dbReference type="InterPro" id="IPR001608">
    <property type="entry name" value="Ala_racemase_N"/>
</dbReference>
<dbReference type="GO" id="GO:0005829">
    <property type="term" value="C:cytosol"/>
    <property type="evidence" value="ECO:0007669"/>
    <property type="project" value="TreeGrafter"/>
</dbReference>
<dbReference type="InterPro" id="IPR029066">
    <property type="entry name" value="PLP-binding_barrel"/>
</dbReference>
<dbReference type="InterPro" id="IPR020622">
    <property type="entry name" value="Ala_racemase_pyridoxalP-BS"/>
</dbReference>